<dbReference type="Pfam" id="PF00149">
    <property type="entry name" value="Metallophos"/>
    <property type="match status" value="1"/>
</dbReference>
<dbReference type="PANTHER" id="PTHR43143:SF1">
    <property type="entry name" value="SERINE_THREONINE-PROTEIN PHOSPHATASE CPPED1"/>
    <property type="match status" value="1"/>
</dbReference>
<evidence type="ECO:0000313" key="2">
    <source>
        <dbReference type="EMBL" id="SDO30384.1"/>
    </source>
</evidence>
<dbReference type="STRING" id="430522.BFS30_14310"/>
<dbReference type="Proteomes" id="UP000183200">
    <property type="component" value="Unassembled WGS sequence"/>
</dbReference>
<reference evidence="3" key="1">
    <citation type="submission" date="2016-10" db="EMBL/GenBank/DDBJ databases">
        <authorList>
            <person name="Varghese N."/>
            <person name="Submissions S."/>
        </authorList>
    </citation>
    <scope>NUCLEOTIDE SEQUENCE [LARGE SCALE GENOMIC DNA]</scope>
    <source>
        <strain evidence="3">DSM 19110</strain>
    </source>
</reference>
<keyword evidence="3" id="KW-1185">Reference proteome</keyword>
<organism evidence="2 3">
    <name type="scientific">Pedobacter steynii</name>
    <dbReference type="NCBI Taxonomy" id="430522"/>
    <lineage>
        <taxon>Bacteria</taxon>
        <taxon>Pseudomonadati</taxon>
        <taxon>Bacteroidota</taxon>
        <taxon>Sphingobacteriia</taxon>
        <taxon>Sphingobacteriales</taxon>
        <taxon>Sphingobacteriaceae</taxon>
        <taxon>Pedobacter</taxon>
    </lineage>
</organism>
<dbReference type="InterPro" id="IPR029052">
    <property type="entry name" value="Metallo-depent_PP-like"/>
</dbReference>
<dbReference type="RefSeq" id="WP_074612337.1">
    <property type="nucleotide sequence ID" value="NZ_FNGY01000013.1"/>
</dbReference>
<protein>
    <submittedName>
        <fullName evidence="2">Tat (Twin-arginine translocation) pathway signal sequence</fullName>
    </submittedName>
</protein>
<dbReference type="Gene3D" id="3.60.21.10">
    <property type="match status" value="1"/>
</dbReference>
<dbReference type="NCBIfam" id="TIGR01409">
    <property type="entry name" value="TAT_signal_seq"/>
    <property type="match status" value="1"/>
</dbReference>
<dbReference type="EMBL" id="FNGY01000013">
    <property type="protein sequence ID" value="SDO30384.1"/>
    <property type="molecule type" value="Genomic_DNA"/>
</dbReference>
<dbReference type="InterPro" id="IPR006311">
    <property type="entry name" value="TAT_signal"/>
</dbReference>
<evidence type="ECO:0000259" key="1">
    <source>
        <dbReference type="Pfam" id="PF00149"/>
    </source>
</evidence>
<name>A0A1H0IG42_9SPHI</name>
<feature type="domain" description="Calcineurin-like phosphoesterase" evidence="1">
    <location>
        <begin position="41"/>
        <end position="252"/>
    </location>
</feature>
<accession>A0A1H0IG42</accession>
<dbReference type="AlphaFoldDB" id="A0A1H0IG42"/>
<dbReference type="InterPro" id="IPR051918">
    <property type="entry name" value="STPP_CPPED1"/>
</dbReference>
<sequence>MKRRDLIKKLGLAGGTLALSGMTSTPVLASALKTLKKKRVLKIAHLTDVHIRPEYNAVNRFKNCLEKIKKDKVDLILNGGDTIYAADYDHIKKERVLELWACWKDSVKVVAGTPMHHVLGNHDMWWQGKGDEMYGKPGVLKMLDMPHNYYSFDRNGWHFIMLDSNHPTSPGMLDEIQWNWFVNDVEKNSQGKPILIMSHYPLLSCTGITDSKPDATGPFKISGSYNHLDIMKFIEVFNKNKNVKLCLSGHIHLLDKVWYNDVTYLCNGATSGFWWEPGDDGKSAYKQTVPGYTLLNLYNDGSFDHEYIKYEA</sequence>
<dbReference type="GO" id="GO:0016787">
    <property type="term" value="F:hydrolase activity"/>
    <property type="evidence" value="ECO:0007669"/>
    <property type="project" value="InterPro"/>
</dbReference>
<gene>
    <name evidence="2" type="ORF">SAMN05421820_113143</name>
</gene>
<evidence type="ECO:0000313" key="3">
    <source>
        <dbReference type="Proteomes" id="UP000183200"/>
    </source>
</evidence>
<dbReference type="InterPro" id="IPR004843">
    <property type="entry name" value="Calcineurin-like_PHP"/>
</dbReference>
<dbReference type="PROSITE" id="PS51318">
    <property type="entry name" value="TAT"/>
    <property type="match status" value="1"/>
</dbReference>
<dbReference type="InterPro" id="IPR019546">
    <property type="entry name" value="TAT_signal_bac_arc"/>
</dbReference>
<dbReference type="SUPFAM" id="SSF56300">
    <property type="entry name" value="Metallo-dependent phosphatases"/>
    <property type="match status" value="1"/>
</dbReference>
<proteinExistence type="predicted"/>
<dbReference type="PANTHER" id="PTHR43143">
    <property type="entry name" value="METALLOPHOSPHOESTERASE, CALCINEURIN SUPERFAMILY"/>
    <property type="match status" value="1"/>
</dbReference>